<dbReference type="WBParaSite" id="HCON_00121072-00001">
    <property type="protein sequence ID" value="HCON_00121072-00001"/>
    <property type="gene ID" value="HCON_00121072"/>
</dbReference>
<evidence type="ECO:0000313" key="7">
    <source>
        <dbReference type="WBParaSite" id="HCON_00121072-00001"/>
    </source>
</evidence>
<keyword evidence="6" id="KW-1185">Reference proteome</keyword>
<dbReference type="InterPro" id="IPR002893">
    <property type="entry name" value="Znf_MYND"/>
</dbReference>
<reference evidence="7" key="1">
    <citation type="submission" date="2020-12" db="UniProtKB">
        <authorList>
            <consortium name="WormBaseParasite"/>
        </authorList>
    </citation>
    <scope>IDENTIFICATION</scope>
    <source>
        <strain evidence="7">MHco3</strain>
    </source>
</reference>
<dbReference type="OrthoDB" id="265717at2759"/>
<evidence type="ECO:0000256" key="1">
    <source>
        <dbReference type="ARBA" id="ARBA00022723"/>
    </source>
</evidence>
<dbReference type="GO" id="GO:0008270">
    <property type="term" value="F:zinc ion binding"/>
    <property type="evidence" value="ECO:0007669"/>
    <property type="project" value="UniProtKB-KW"/>
</dbReference>
<dbReference type="PANTHER" id="PTHR12197">
    <property type="entry name" value="HISTONE-LYSINE N-METHYLTRANSFERASE SMYD"/>
    <property type="match status" value="1"/>
</dbReference>
<dbReference type="AlphaFoldDB" id="A0A7I4YPR2"/>
<dbReference type="SUPFAM" id="SSF144232">
    <property type="entry name" value="HIT/MYND zinc finger-like"/>
    <property type="match status" value="1"/>
</dbReference>
<dbReference type="InterPro" id="IPR046341">
    <property type="entry name" value="SET_dom_sf"/>
</dbReference>
<dbReference type="Gene3D" id="1.25.40.10">
    <property type="entry name" value="Tetratricopeptide repeat domain"/>
    <property type="match status" value="1"/>
</dbReference>
<sequence>MPSSEKLFEEEPICFALAVKHLNAYCHSCLKMGSDLKKCKGCRMFYYCSADCQKKDWPLHKTECSMCKRLDGVSNEEVRLVMRLAIKWASGDMGATQVDDDVRSLSTLQHHAEAFEIKSRQFLEEYKVFCKKAIVGDEVVKRLARVACVNSFSLTNNYSTTIGIALCIKLSVIDHSCKPNVRYAYRGTTAVMVPTDMSHKPKSLKEARHSYINDLLPRSVRREILMRDYNFDCECEGCLDEERNERMEAWHCDECGDGWLKRDDKDAECSRCGWSISMDHFELCRVAEETARSGNEFLAKSQIKLQDRVELAEKVFSVTDGALYRFNVLRIPSLRVLFENAVAQKNIEKMLKYGNDLLSLQGQYQNEDDLALCHLKYGLAQAYKLAGDQENCRQLLTGVREVFGRAYGTNSSIYALISLMC</sequence>
<dbReference type="InterPro" id="IPR011990">
    <property type="entry name" value="TPR-like_helical_dom_sf"/>
</dbReference>
<dbReference type="Gene3D" id="6.10.140.2220">
    <property type="match status" value="1"/>
</dbReference>
<dbReference type="InterPro" id="IPR050869">
    <property type="entry name" value="H3K4_H4K5_MeTrfase"/>
</dbReference>
<keyword evidence="3" id="KW-0862">Zinc</keyword>
<dbReference type="PANTHER" id="PTHR12197:SF251">
    <property type="entry name" value="EG:BACR7C10.4 PROTEIN"/>
    <property type="match status" value="1"/>
</dbReference>
<keyword evidence="1" id="KW-0479">Metal-binding</keyword>
<protein>
    <submittedName>
        <fullName evidence="7">MYND-type domain-containing protein</fullName>
    </submittedName>
</protein>
<organism evidence="6 7">
    <name type="scientific">Haemonchus contortus</name>
    <name type="common">Barber pole worm</name>
    <dbReference type="NCBI Taxonomy" id="6289"/>
    <lineage>
        <taxon>Eukaryota</taxon>
        <taxon>Metazoa</taxon>
        <taxon>Ecdysozoa</taxon>
        <taxon>Nematoda</taxon>
        <taxon>Chromadorea</taxon>
        <taxon>Rhabditida</taxon>
        <taxon>Rhabditina</taxon>
        <taxon>Rhabditomorpha</taxon>
        <taxon>Strongyloidea</taxon>
        <taxon>Trichostrongylidae</taxon>
        <taxon>Haemonchus</taxon>
    </lineage>
</organism>
<name>A0A7I4YPR2_HAECO</name>
<evidence type="ECO:0000256" key="2">
    <source>
        <dbReference type="ARBA" id="ARBA00022771"/>
    </source>
</evidence>
<dbReference type="SUPFAM" id="SSF82199">
    <property type="entry name" value="SET domain"/>
    <property type="match status" value="1"/>
</dbReference>
<evidence type="ECO:0000256" key="4">
    <source>
        <dbReference type="PROSITE-ProRule" id="PRU00134"/>
    </source>
</evidence>
<dbReference type="PROSITE" id="PS50865">
    <property type="entry name" value="ZF_MYND_2"/>
    <property type="match status" value="1"/>
</dbReference>
<dbReference type="Pfam" id="PF01753">
    <property type="entry name" value="zf-MYND"/>
    <property type="match status" value="1"/>
</dbReference>
<dbReference type="Gene3D" id="2.170.270.10">
    <property type="entry name" value="SET domain"/>
    <property type="match status" value="1"/>
</dbReference>
<accession>A0A7I4YPR2</accession>
<dbReference type="OMA" id="CHSYIDE"/>
<evidence type="ECO:0000259" key="5">
    <source>
        <dbReference type="PROSITE" id="PS50865"/>
    </source>
</evidence>
<evidence type="ECO:0000256" key="3">
    <source>
        <dbReference type="ARBA" id="ARBA00022833"/>
    </source>
</evidence>
<proteinExistence type="predicted"/>
<evidence type="ECO:0000313" key="6">
    <source>
        <dbReference type="Proteomes" id="UP000025227"/>
    </source>
</evidence>
<feature type="domain" description="MYND-type" evidence="5">
    <location>
        <begin position="26"/>
        <end position="64"/>
    </location>
</feature>
<keyword evidence="2 4" id="KW-0863">Zinc-finger</keyword>
<dbReference type="Proteomes" id="UP000025227">
    <property type="component" value="Unplaced"/>
</dbReference>
<dbReference type="GO" id="GO:0005634">
    <property type="term" value="C:nucleus"/>
    <property type="evidence" value="ECO:0007669"/>
    <property type="project" value="TreeGrafter"/>
</dbReference>